<dbReference type="GO" id="GO:0009401">
    <property type="term" value="P:phosphoenolpyruvate-dependent sugar phosphotransferase system"/>
    <property type="evidence" value="ECO:0007669"/>
    <property type="project" value="UniProtKB-KW"/>
</dbReference>
<dbReference type="GO" id="GO:0046872">
    <property type="term" value="F:metal ion binding"/>
    <property type="evidence" value="ECO:0007669"/>
    <property type="project" value="UniProtKB-KW"/>
</dbReference>
<dbReference type="Proteomes" id="UP000283655">
    <property type="component" value="Unassembled WGS sequence"/>
</dbReference>
<protein>
    <submittedName>
        <fullName evidence="8">PTS lactose/cellobiose transporter subunit IIA</fullName>
    </submittedName>
</protein>
<evidence type="ECO:0000256" key="1">
    <source>
        <dbReference type="ARBA" id="ARBA00022448"/>
    </source>
</evidence>
<sequence length="101" mass="11263">MELELEIMEIITNAGESKSEAMIALQHAKKGEWEACDNALLRSREAASRAHGVQTKLIGMDEGEGKIPVTLVMVHAQDHLMTSMLANDLIKEMIEVYRNKV</sequence>
<dbReference type="Gene3D" id="1.20.58.80">
    <property type="entry name" value="Phosphotransferase system, lactose/cellobiose-type IIA subunit"/>
    <property type="match status" value="1"/>
</dbReference>
<keyword evidence="2" id="KW-0762">Sugar transport</keyword>
<comment type="caution">
    <text evidence="8">The sequence shown here is derived from an EMBL/GenBank/DDBJ whole genome shotgun (WGS) entry which is preliminary data.</text>
</comment>
<dbReference type="GO" id="GO:0016740">
    <property type="term" value="F:transferase activity"/>
    <property type="evidence" value="ECO:0007669"/>
    <property type="project" value="UniProtKB-KW"/>
</dbReference>
<feature type="active site" description="Tele-phosphohistidine intermediate" evidence="5">
    <location>
        <position position="75"/>
    </location>
</feature>
<dbReference type="PROSITE" id="PS51095">
    <property type="entry name" value="PTS_EIIA_TYPE_3"/>
    <property type="match status" value="1"/>
</dbReference>
<dbReference type="PANTHER" id="PTHR34382:SF7">
    <property type="entry name" value="PTS SYSTEM N,N'-DIACETYLCHITOBIOSE-SPECIFIC EIIA COMPONENT"/>
    <property type="match status" value="1"/>
</dbReference>
<feature type="modified residue" description="Phosphohistidine; by HPr" evidence="7">
    <location>
        <position position="75"/>
    </location>
</feature>
<dbReference type="InterPro" id="IPR003188">
    <property type="entry name" value="PTS_IIA_lac/cel"/>
</dbReference>
<keyword evidence="6" id="KW-0479">Metal-binding</keyword>
<evidence type="ECO:0000313" key="9">
    <source>
        <dbReference type="Proteomes" id="UP000283655"/>
    </source>
</evidence>
<keyword evidence="4" id="KW-0598">Phosphotransferase system</keyword>
<dbReference type="PANTHER" id="PTHR34382">
    <property type="entry name" value="PTS SYSTEM N,N'-DIACETYLCHITOBIOSE-SPECIFIC EIIA COMPONENT"/>
    <property type="match status" value="1"/>
</dbReference>
<accession>A0A419AV22</accession>
<evidence type="ECO:0000313" key="8">
    <source>
        <dbReference type="EMBL" id="RJL50652.1"/>
    </source>
</evidence>
<dbReference type="InterPro" id="IPR036542">
    <property type="entry name" value="PTS_IIA_lac/cel_sf"/>
</dbReference>
<dbReference type="RefSeq" id="WP_119874105.1">
    <property type="nucleotide sequence ID" value="NZ_QZDH01000031.1"/>
</dbReference>
<keyword evidence="6" id="KW-0460">Magnesium</keyword>
<dbReference type="SUPFAM" id="SSF46973">
    <property type="entry name" value="Enzyme IIa from lactose specific PTS, IIa-lac"/>
    <property type="match status" value="1"/>
</dbReference>
<dbReference type="CDD" id="cd00215">
    <property type="entry name" value="PTS_IIA_lac"/>
    <property type="match status" value="1"/>
</dbReference>
<feature type="binding site" evidence="6">
    <location>
        <position position="78"/>
    </location>
    <ligand>
        <name>Mg(2+)</name>
        <dbReference type="ChEBI" id="CHEBI:18420"/>
        <note>ligand shared between all trimeric partners</note>
    </ligand>
</feature>
<proteinExistence type="predicted"/>
<keyword evidence="1" id="KW-0813">Transport</keyword>
<evidence type="ECO:0000256" key="4">
    <source>
        <dbReference type="ARBA" id="ARBA00022683"/>
    </source>
</evidence>
<evidence type="ECO:0000256" key="3">
    <source>
        <dbReference type="ARBA" id="ARBA00022679"/>
    </source>
</evidence>
<keyword evidence="3" id="KW-0808">Transferase</keyword>
<reference evidence="8 9" key="1">
    <citation type="submission" date="2018-09" db="EMBL/GenBank/DDBJ databases">
        <title>Phylogenetic diversity of Pectobacterium and Dickeya strains causing blackleg disease of potato in Morocco.</title>
        <authorList>
            <person name="Oulghazi S."/>
            <person name="Moumni M."/>
            <person name="Faure D."/>
        </authorList>
    </citation>
    <scope>NUCLEOTIDE SEQUENCE [LARGE SCALE GENOMIC DNA]</scope>
    <source>
        <strain evidence="8 9">S1.15.11.2D</strain>
    </source>
</reference>
<comment type="cofactor">
    <cofactor evidence="6">
        <name>Mg(2+)</name>
        <dbReference type="ChEBI" id="CHEBI:18420"/>
    </cofactor>
    <text evidence="6">Binds 1 Mg(2+) ion per trimer.</text>
</comment>
<dbReference type="PIRSF" id="PIRSF000699">
    <property type="entry name" value="PTS_IILac_III"/>
    <property type="match status" value="1"/>
</dbReference>
<dbReference type="Pfam" id="PF02255">
    <property type="entry name" value="PTS_IIA"/>
    <property type="match status" value="1"/>
</dbReference>
<evidence type="ECO:0000256" key="7">
    <source>
        <dbReference type="PROSITE-ProRule" id="PRU00418"/>
    </source>
</evidence>
<evidence type="ECO:0000256" key="6">
    <source>
        <dbReference type="PIRSR" id="PIRSR000699-2"/>
    </source>
</evidence>
<name>A0A419AV22_PECCA</name>
<dbReference type="AlphaFoldDB" id="A0A419AV22"/>
<evidence type="ECO:0000256" key="2">
    <source>
        <dbReference type="ARBA" id="ARBA00022597"/>
    </source>
</evidence>
<gene>
    <name evidence="8" type="ORF">D5071_13665</name>
</gene>
<dbReference type="EMBL" id="QZDH01000031">
    <property type="protein sequence ID" value="RJL50652.1"/>
    <property type="molecule type" value="Genomic_DNA"/>
</dbReference>
<organism evidence="8 9">
    <name type="scientific">Pectobacterium carotovorum</name>
    <name type="common">Erwinia carotovora</name>
    <dbReference type="NCBI Taxonomy" id="554"/>
    <lineage>
        <taxon>Bacteria</taxon>
        <taxon>Pseudomonadati</taxon>
        <taxon>Pseudomonadota</taxon>
        <taxon>Gammaproteobacteria</taxon>
        <taxon>Enterobacterales</taxon>
        <taxon>Pectobacteriaceae</taxon>
        <taxon>Pectobacterium</taxon>
    </lineage>
</organism>
<evidence type="ECO:0000256" key="5">
    <source>
        <dbReference type="PIRSR" id="PIRSR000699-1"/>
    </source>
</evidence>